<dbReference type="RefSeq" id="WP_201920411.1">
    <property type="nucleotide sequence ID" value="NZ_JAERQG010000002.1"/>
</dbReference>
<sequence>MRKLFYAALMLSSLTFTGCALNKMMQAAEEQAIDVTPNPLELHGGEVAFTVDFQLPAKMLKDGITYTVNPYYVYGDKEIALDAVDFKKADYPNSDTEPVKSSQEFSFEFEDGMTTNGELLMQGTATIEKNGKTASTDRKQYATGIITTSQMVEPAYYAAYANHGYNNKEELLPTNVNFYFDQGRSVLKTSEIRSDRGQKFNAFIADKNVTRTVTITGTHSPEGPERINKNLSEDRAKAIEDYYRRQMRRYDYKGMADSIKFILKPVVEDWSMFKKAIAEYDGIDEAEKTRYMEIVNGSGSFVEKEDKLHKLSSYDKVFKNIYPDLRAAKTEVLTVKQKKSDAEISVLAKQITKSEASADTLSMEELLYAASLTPSLEEKAAIYKAATKKNDNSPVAHNNYGAVHLELAMQAEGAKMNELVNQAITQFDIANKKKENAESYANLATAYAMQGNYEKAYDNAKKAQGMSLSSDNERGLMGVKGSLEIMMAEYSKAASSLNNAKDSEVNMYNKGLAQILKGDNEGAVNTLEELAGKTSGKGVHANAHYLAAVASANLGKEGDVISHLKDAVAADASLKSKALNDLQFANYQANESFRNALK</sequence>
<dbReference type="SUPFAM" id="SSF48452">
    <property type="entry name" value="TPR-like"/>
    <property type="match status" value="1"/>
</dbReference>
<dbReference type="InterPro" id="IPR036737">
    <property type="entry name" value="OmpA-like_sf"/>
</dbReference>
<dbReference type="InterPro" id="IPR019734">
    <property type="entry name" value="TPR_rpt"/>
</dbReference>
<evidence type="ECO:0008006" key="5">
    <source>
        <dbReference type="Google" id="ProtNLM"/>
    </source>
</evidence>
<dbReference type="AlphaFoldDB" id="A0A937AFI4"/>
<dbReference type="InterPro" id="IPR011990">
    <property type="entry name" value="TPR-like_helical_dom_sf"/>
</dbReference>
<dbReference type="Proteomes" id="UP000642920">
    <property type="component" value="Unassembled WGS sequence"/>
</dbReference>
<keyword evidence="2" id="KW-0732">Signal</keyword>
<dbReference type="PROSITE" id="PS50005">
    <property type="entry name" value="TPR"/>
    <property type="match status" value="1"/>
</dbReference>
<reference evidence="3" key="1">
    <citation type="submission" date="2021-01" db="EMBL/GenBank/DDBJ databases">
        <title>Marivirga sp. nov., isolated from intertidal surface sediments.</title>
        <authorList>
            <person name="Zhang M."/>
        </authorList>
    </citation>
    <scope>NUCLEOTIDE SEQUENCE</scope>
    <source>
        <strain evidence="3">SM1354</strain>
    </source>
</reference>
<comment type="caution">
    <text evidence="3">The sequence shown here is derived from an EMBL/GenBank/DDBJ whole genome shotgun (WGS) entry which is preliminary data.</text>
</comment>
<dbReference type="PROSITE" id="PS51257">
    <property type="entry name" value="PROKAR_LIPOPROTEIN"/>
    <property type="match status" value="1"/>
</dbReference>
<feature type="repeat" description="TPR" evidence="1">
    <location>
        <begin position="437"/>
        <end position="470"/>
    </location>
</feature>
<evidence type="ECO:0000313" key="3">
    <source>
        <dbReference type="EMBL" id="MBL0765554.1"/>
    </source>
</evidence>
<protein>
    <recommendedName>
        <fullName evidence="5">Tetratricopeptide repeat-containing protein</fullName>
    </recommendedName>
</protein>
<keyword evidence="1" id="KW-0802">TPR repeat</keyword>
<proteinExistence type="predicted"/>
<dbReference type="Gene3D" id="1.25.40.10">
    <property type="entry name" value="Tetratricopeptide repeat domain"/>
    <property type="match status" value="1"/>
</dbReference>
<dbReference type="EMBL" id="JAERQG010000002">
    <property type="protein sequence ID" value="MBL0765554.1"/>
    <property type="molecule type" value="Genomic_DNA"/>
</dbReference>
<feature type="chain" id="PRO_5037186228" description="Tetratricopeptide repeat-containing protein" evidence="2">
    <location>
        <begin position="23"/>
        <end position="598"/>
    </location>
</feature>
<dbReference type="SUPFAM" id="SSF103088">
    <property type="entry name" value="OmpA-like"/>
    <property type="match status" value="1"/>
</dbReference>
<gene>
    <name evidence="3" type="ORF">JKP34_09845</name>
</gene>
<evidence type="ECO:0000313" key="4">
    <source>
        <dbReference type="Proteomes" id="UP000642920"/>
    </source>
</evidence>
<evidence type="ECO:0000256" key="1">
    <source>
        <dbReference type="PROSITE-ProRule" id="PRU00339"/>
    </source>
</evidence>
<feature type="signal peptide" evidence="2">
    <location>
        <begin position="1"/>
        <end position="22"/>
    </location>
</feature>
<keyword evidence="4" id="KW-1185">Reference proteome</keyword>
<organism evidence="3 4">
    <name type="scientific">Marivirga atlantica</name>
    <dbReference type="NCBI Taxonomy" id="1548457"/>
    <lineage>
        <taxon>Bacteria</taxon>
        <taxon>Pseudomonadati</taxon>
        <taxon>Bacteroidota</taxon>
        <taxon>Cytophagia</taxon>
        <taxon>Cytophagales</taxon>
        <taxon>Marivirgaceae</taxon>
        <taxon>Marivirga</taxon>
    </lineage>
</organism>
<evidence type="ECO:0000256" key="2">
    <source>
        <dbReference type="SAM" id="SignalP"/>
    </source>
</evidence>
<dbReference type="Gene3D" id="3.30.1330.60">
    <property type="entry name" value="OmpA-like domain"/>
    <property type="match status" value="1"/>
</dbReference>
<name>A0A937AFI4_9BACT</name>
<accession>A0A937AFI4</accession>